<feature type="region of interest" description="Disordered" evidence="1">
    <location>
        <begin position="94"/>
        <end position="133"/>
    </location>
</feature>
<dbReference type="Pfam" id="PF23257">
    <property type="entry name" value="DUF7071"/>
    <property type="match status" value="1"/>
</dbReference>
<protein>
    <recommendedName>
        <fullName evidence="2">DUF7071 domain-containing protein</fullName>
    </recommendedName>
</protein>
<keyword evidence="4" id="KW-1185">Reference proteome</keyword>
<comment type="caution">
    <text evidence="3">The sequence shown here is derived from an EMBL/GenBank/DDBJ whole genome shotgun (WGS) entry which is preliminary data.</text>
</comment>
<dbReference type="AlphaFoldDB" id="A0AAE0TP79"/>
<accession>A0AAE0TP79</accession>
<evidence type="ECO:0000259" key="2">
    <source>
        <dbReference type="Pfam" id="PF23257"/>
    </source>
</evidence>
<proteinExistence type="predicted"/>
<organism evidence="3 4">
    <name type="scientific">Recurvomyces mirabilis</name>
    <dbReference type="NCBI Taxonomy" id="574656"/>
    <lineage>
        <taxon>Eukaryota</taxon>
        <taxon>Fungi</taxon>
        <taxon>Dikarya</taxon>
        <taxon>Ascomycota</taxon>
        <taxon>Pezizomycotina</taxon>
        <taxon>Dothideomycetes</taxon>
        <taxon>Dothideomycetidae</taxon>
        <taxon>Mycosphaerellales</taxon>
        <taxon>Teratosphaeriaceae</taxon>
        <taxon>Recurvomyces</taxon>
    </lineage>
</organism>
<gene>
    <name evidence="3" type="ORF">LTR78_009518</name>
</gene>
<dbReference type="Proteomes" id="UP001274830">
    <property type="component" value="Unassembled WGS sequence"/>
</dbReference>
<feature type="domain" description="DUF7071" evidence="2">
    <location>
        <begin position="179"/>
        <end position="232"/>
    </location>
</feature>
<dbReference type="InterPro" id="IPR055499">
    <property type="entry name" value="DUF7071"/>
</dbReference>
<feature type="compositionally biased region" description="Basic residues" evidence="1">
    <location>
        <begin position="108"/>
        <end position="117"/>
    </location>
</feature>
<sequence length="235" mass="26551">MQDARTAIAMIRLSKQKRELRAEKDHHRATRYEHIEALQVAQYLKRKVKSLRNVVAQITAGEQMSIMLQGYSHELEMMELKVLDRAATYEIEEAPTDIEDMPMPSSPLRKRKARKLKSVSSDGGPDILQNSNTSDSLTIDPAGIFSGDLHMTSDTSLFPSDGIEAEHIDPELLAEQLLQAREILGELADTMVAQRVLRMAPLLSREQLERVRNVLETNVEARENIFVFADDLLGE</sequence>
<reference evidence="3" key="1">
    <citation type="submission" date="2023-07" db="EMBL/GenBank/DDBJ databases">
        <title>Black Yeasts Isolated from many extreme environments.</title>
        <authorList>
            <person name="Coleine C."/>
            <person name="Stajich J.E."/>
            <person name="Selbmann L."/>
        </authorList>
    </citation>
    <scope>NUCLEOTIDE SEQUENCE</scope>
    <source>
        <strain evidence="3">CCFEE 5485</strain>
    </source>
</reference>
<evidence type="ECO:0000256" key="1">
    <source>
        <dbReference type="SAM" id="MobiDB-lite"/>
    </source>
</evidence>
<evidence type="ECO:0000313" key="3">
    <source>
        <dbReference type="EMBL" id="KAK3670550.1"/>
    </source>
</evidence>
<dbReference type="EMBL" id="JAUTXT010000054">
    <property type="protein sequence ID" value="KAK3670550.1"/>
    <property type="molecule type" value="Genomic_DNA"/>
</dbReference>
<evidence type="ECO:0000313" key="4">
    <source>
        <dbReference type="Proteomes" id="UP001274830"/>
    </source>
</evidence>
<name>A0AAE0TP79_9PEZI</name>